<feature type="region of interest" description="Disordered" evidence="6">
    <location>
        <begin position="533"/>
        <end position="586"/>
    </location>
</feature>
<feature type="region of interest" description="Disordered" evidence="6">
    <location>
        <begin position="72"/>
        <end position="93"/>
    </location>
</feature>
<evidence type="ECO:0000256" key="1">
    <source>
        <dbReference type="ARBA" id="ARBA00004651"/>
    </source>
</evidence>
<keyword evidence="4" id="KW-1133">Transmembrane helix</keyword>
<feature type="domain" description="Phosphatidylglycerol lysyltransferase C-terminal" evidence="7">
    <location>
        <begin position="179"/>
        <end position="466"/>
    </location>
</feature>
<dbReference type="GeneID" id="25739796"/>
<name>A0A0D2MKC0_9CHLO</name>
<keyword evidence="3" id="KW-0812">Transmembrane</keyword>
<evidence type="ECO:0000256" key="4">
    <source>
        <dbReference type="ARBA" id="ARBA00022989"/>
    </source>
</evidence>
<evidence type="ECO:0000256" key="5">
    <source>
        <dbReference type="ARBA" id="ARBA00023136"/>
    </source>
</evidence>
<feature type="compositionally biased region" description="Low complexity" evidence="6">
    <location>
        <begin position="72"/>
        <end position="85"/>
    </location>
</feature>
<feature type="compositionally biased region" description="Low complexity" evidence="6">
    <location>
        <begin position="547"/>
        <end position="573"/>
    </location>
</feature>
<dbReference type="EMBL" id="KK101395">
    <property type="protein sequence ID" value="KIZ01042.1"/>
    <property type="molecule type" value="Genomic_DNA"/>
</dbReference>
<reference evidence="8 9" key="1">
    <citation type="journal article" date="2013" name="BMC Genomics">
        <title>Reconstruction of the lipid metabolism for the microalga Monoraphidium neglectum from its genome sequence reveals characteristics suitable for biofuel production.</title>
        <authorList>
            <person name="Bogen C."/>
            <person name="Al-Dilaimi A."/>
            <person name="Albersmeier A."/>
            <person name="Wichmann J."/>
            <person name="Grundmann M."/>
            <person name="Rupp O."/>
            <person name="Lauersen K.J."/>
            <person name="Blifernez-Klassen O."/>
            <person name="Kalinowski J."/>
            <person name="Goesmann A."/>
            <person name="Mussgnug J.H."/>
            <person name="Kruse O."/>
        </authorList>
    </citation>
    <scope>NUCLEOTIDE SEQUENCE [LARGE SCALE GENOMIC DNA]</scope>
    <source>
        <strain evidence="8 9">SAG 48.87</strain>
    </source>
</reference>
<organism evidence="8 9">
    <name type="scientific">Monoraphidium neglectum</name>
    <dbReference type="NCBI Taxonomy" id="145388"/>
    <lineage>
        <taxon>Eukaryota</taxon>
        <taxon>Viridiplantae</taxon>
        <taxon>Chlorophyta</taxon>
        <taxon>core chlorophytes</taxon>
        <taxon>Chlorophyceae</taxon>
        <taxon>CS clade</taxon>
        <taxon>Sphaeropleales</taxon>
        <taxon>Selenastraceae</taxon>
        <taxon>Monoraphidium</taxon>
    </lineage>
</organism>
<gene>
    <name evidence="8" type="ORF">MNEG_6920</name>
</gene>
<dbReference type="RefSeq" id="XP_013900061.1">
    <property type="nucleotide sequence ID" value="XM_014044607.1"/>
</dbReference>
<dbReference type="PANTHER" id="PTHR34697:SF2">
    <property type="entry name" value="PHOSPHATIDYLGLYCEROL LYSYLTRANSFERASE"/>
    <property type="match status" value="1"/>
</dbReference>
<dbReference type="AlphaFoldDB" id="A0A0D2MKC0"/>
<evidence type="ECO:0000256" key="2">
    <source>
        <dbReference type="ARBA" id="ARBA00022475"/>
    </source>
</evidence>
<dbReference type="GO" id="GO:0016755">
    <property type="term" value="F:aminoacyltransferase activity"/>
    <property type="evidence" value="ECO:0007669"/>
    <property type="project" value="TreeGrafter"/>
</dbReference>
<keyword evidence="2" id="KW-1003">Cell membrane</keyword>
<comment type="subcellular location">
    <subcellularLocation>
        <location evidence="1">Cell membrane</location>
        <topology evidence="1">Multi-pass membrane protein</topology>
    </subcellularLocation>
</comment>
<keyword evidence="9" id="KW-1185">Reference proteome</keyword>
<dbReference type="OrthoDB" id="539270at2759"/>
<sequence>MACYTLSADLLRRMLGVPGPSQPRPVWVPHALQGPSSDGAGSAVETISAQNDSDDEAVADITVDLGADALAGAQGAKGQQQGAPHSPLPPPLPPLHLLSPRHAELLAQAEGRGAVPTLHIAVEPSKGLKSDAWRLVGPYLRLYGAGALSNSTLINPEYTHLFVPGLGSQPYVTAKAYGRAIAVGIGDPLAAPRDWPALAAAFKAALPHASFMHVGPAYARVLQERLGFAIADMGAETNILVRAWGYGKRTRTIRTAARDARSAGVRVREVGPAGLTPHVGRQLADVTGDWLQQKSVKEQELRVFIRHLDYENPQLEDGVRLFVAERDSLPPPPPNLLGQPGLFDPATAGPLGGGEPAAADTQRGVEGFVLLDPLWRGGEVFGYVTSLNRMRRDGHHGTLKLLYEEILAAVKAEGKEVLTFGFSPFFNLQRSPFHGSLFAHLGLTFLFHHGNNLYQFQNLAFSKARYGGGVVGDAYRDPSVTMTHVYSALPTGRPGIRLLLDTYIMFQFVGFFGRLWDTFLKLVGIRDSLHGPSCPEEGDCRREGSSEESVSRGSSPVPSLVGTGSSSSACGSPRSDRSAGAKARRK</sequence>
<evidence type="ECO:0000259" key="7">
    <source>
        <dbReference type="Pfam" id="PF09924"/>
    </source>
</evidence>
<dbReference type="KEGG" id="mng:MNEG_6920"/>
<dbReference type="PANTHER" id="PTHR34697">
    <property type="entry name" value="PHOSPHATIDYLGLYCEROL LYSYLTRANSFERASE"/>
    <property type="match status" value="1"/>
</dbReference>
<dbReference type="GO" id="GO:0055091">
    <property type="term" value="P:phospholipid homeostasis"/>
    <property type="evidence" value="ECO:0007669"/>
    <property type="project" value="TreeGrafter"/>
</dbReference>
<evidence type="ECO:0000256" key="6">
    <source>
        <dbReference type="SAM" id="MobiDB-lite"/>
    </source>
</evidence>
<dbReference type="InterPro" id="IPR024320">
    <property type="entry name" value="LPG_synthase_C"/>
</dbReference>
<dbReference type="InterPro" id="IPR051211">
    <property type="entry name" value="PG_lysyltransferase"/>
</dbReference>
<keyword evidence="5" id="KW-0472">Membrane</keyword>
<protein>
    <recommendedName>
        <fullName evidence="7">Phosphatidylglycerol lysyltransferase C-terminal domain-containing protein</fullName>
    </recommendedName>
</protein>
<dbReference type="GO" id="GO:0005886">
    <property type="term" value="C:plasma membrane"/>
    <property type="evidence" value="ECO:0007669"/>
    <property type="project" value="UniProtKB-SubCell"/>
</dbReference>
<accession>A0A0D2MKC0</accession>
<dbReference type="Pfam" id="PF09924">
    <property type="entry name" value="LPG_synthase_C"/>
    <property type="match status" value="1"/>
</dbReference>
<dbReference type="Proteomes" id="UP000054498">
    <property type="component" value="Unassembled WGS sequence"/>
</dbReference>
<evidence type="ECO:0000313" key="9">
    <source>
        <dbReference type="Proteomes" id="UP000054498"/>
    </source>
</evidence>
<evidence type="ECO:0000256" key="3">
    <source>
        <dbReference type="ARBA" id="ARBA00022692"/>
    </source>
</evidence>
<evidence type="ECO:0000313" key="8">
    <source>
        <dbReference type="EMBL" id="KIZ01042.1"/>
    </source>
</evidence>
<proteinExistence type="predicted"/>